<organism evidence="2 3">
    <name type="scientific">Exidia glandulosa HHB12029</name>
    <dbReference type="NCBI Taxonomy" id="1314781"/>
    <lineage>
        <taxon>Eukaryota</taxon>
        <taxon>Fungi</taxon>
        <taxon>Dikarya</taxon>
        <taxon>Basidiomycota</taxon>
        <taxon>Agaricomycotina</taxon>
        <taxon>Agaricomycetes</taxon>
        <taxon>Auriculariales</taxon>
        <taxon>Exidiaceae</taxon>
        <taxon>Exidia</taxon>
    </lineage>
</organism>
<dbReference type="EMBL" id="KV426063">
    <property type="protein sequence ID" value="KZV89801.1"/>
    <property type="molecule type" value="Genomic_DNA"/>
</dbReference>
<evidence type="ECO:0000313" key="2">
    <source>
        <dbReference type="EMBL" id="KZV89801.1"/>
    </source>
</evidence>
<sequence>LTPMVEFLLFGSQATFLYTWRDWFLSPLRRLAARLRARLRRRARNGDVSQEDEKDDESVEAGLPSSYLPDPITPARTQRTHAICAPAVLADEEDEDGEMPRFVHQDIEDEGDLAWSSEDEFDRAQRALRQARRRARKIPMSGRLWQWERPVRWDNVRTGEVGPPSITVSRASDDEEYTDATRSQTLGDVLEEENEDGEPTHPTPRHQQHRPRLHLITGPTPGASTSSMSMTVKSTASSTGSISASSSAPLRPAPSPPTRTPRNSRPSSPTFTYPIAGLSRTTSNNSLTGLSRTASRTSLSDRGLPMDYMYGEMHTFMGIVGLPRPRAVEMHAAARIMPDGISPTRAGRRPRRRGDPIPRPDDDDEDITKVDDPSASTATDPSRRKSGRRKSRSKMFSFDEAARPASLSTVDESLAALPRPDTELETWHEHEHEHERG</sequence>
<dbReference type="InParanoid" id="A0A165G0D4"/>
<feature type="compositionally biased region" description="Basic and acidic residues" evidence="1">
    <location>
        <begin position="420"/>
        <end position="437"/>
    </location>
</feature>
<name>A0A165G0D4_EXIGL</name>
<gene>
    <name evidence="2" type="ORF">EXIGLDRAFT_721041</name>
</gene>
<feature type="compositionally biased region" description="Basic residues" evidence="1">
    <location>
        <begin position="384"/>
        <end position="393"/>
    </location>
</feature>
<protein>
    <submittedName>
        <fullName evidence="2">Uncharacterized protein</fullName>
    </submittedName>
</protein>
<feature type="compositionally biased region" description="Low complexity" evidence="1">
    <location>
        <begin position="260"/>
        <end position="269"/>
    </location>
</feature>
<feature type="non-terminal residue" evidence="2">
    <location>
        <position position="1"/>
    </location>
</feature>
<keyword evidence="3" id="KW-1185">Reference proteome</keyword>
<dbReference type="AlphaFoldDB" id="A0A165G0D4"/>
<reference evidence="2 3" key="1">
    <citation type="journal article" date="2016" name="Mol. Biol. Evol.">
        <title>Comparative Genomics of Early-Diverging Mushroom-Forming Fungi Provides Insights into the Origins of Lignocellulose Decay Capabilities.</title>
        <authorList>
            <person name="Nagy L.G."/>
            <person name="Riley R."/>
            <person name="Tritt A."/>
            <person name="Adam C."/>
            <person name="Daum C."/>
            <person name="Floudas D."/>
            <person name="Sun H."/>
            <person name="Yadav J.S."/>
            <person name="Pangilinan J."/>
            <person name="Larsson K.H."/>
            <person name="Matsuura K."/>
            <person name="Barry K."/>
            <person name="Labutti K."/>
            <person name="Kuo R."/>
            <person name="Ohm R.A."/>
            <person name="Bhattacharya S.S."/>
            <person name="Shirouzu T."/>
            <person name="Yoshinaga Y."/>
            <person name="Martin F.M."/>
            <person name="Grigoriev I.V."/>
            <person name="Hibbett D.S."/>
        </authorList>
    </citation>
    <scope>NUCLEOTIDE SEQUENCE [LARGE SCALE GENOMIC DNA]</scope>
    <source>
        <strain evidence="2 3">HHB12029</strain>
    </source>
</reference>
<feature type="compositionally biased region" description="Low complexity" evidence="1">
    <location>
        <begin position="223"/>
        <end position="250"/>
    </location>
</feature>
<accession>A0A165G0D4</accession>
<proteinExistence type="predicted"/>
<evidence type="ECO:0000256" key="1">
    <source>
        <dbReference type="SAM" id="MobiDB-lite"/>
    </source>
</evidence>
<evidence type="ECO:0000313" key="3">
    <source>
        <dbReference type="Proteomes" id="UP000077266"/>
    </source>
</evidence>
<feature type="compositionally biased region" description="Basic residues" evidence="1">
    <location>
        <begin position="203"/>
        <end position="213"/>
    </location>
</feature>
<feature type="region of interest" description="Disordered" evidence="1">
    <location>
        <begin position="156"/>
        <end position="303"/>
    </location>
</feature>
<feature type="compositionally biased region" description="Acidic residues" evidence="1">
    <location>
        <begin position="49"/>
        <end position="59"/>
    </location>
</feature>
<dbReference type="Proteomes" id="UP000077266">
    <property type="component" value="Unassembled WGS sequence"/>
</dbReference>
<feature type="region of interest" description="Disordered" evidence="1">
    <location>
        <begin position="334"/>
        <end position="437"/>
    </location>
</feature>
<feature type="compositionally biased region" description="Polar residues" evidence="1">
    <location>
        <begin position="279"/>
        <end position="300"/>
    </location>
</feature>
<feature type="region of interest" description="Disordered" evidence="1">
    <location>
        <begin position="43"/>
        <end position="72"/>
    </location>
</feature>